<dbReference type="AlphaFoldDB" id="A0A239MG30"/>
<organism evidence="4 5">
    <name type="scientific">Asanoa hainanensis</name>
    <dbReference type="NCBI Taxonomy" id="560556"/>
    <lineage>
        <taxon>Bacteria</taxon>
        <taxon>Bacillati</taxon>
        <taxon>Actinomycetota</taxon>
        <taxon>Actinomycetes</taxon>
        <taxon>Micromonosporales</taxon>
        <taxon>Micromonosporaceae</taxon>
        <taxon>Asanoa</taxon>
    </lineage>
</organism>
<keyword evidence="5" id="KW-1185">Reference proteome</keyword>
<feature type="chain" id="PRO_5012669919" evidence="1">
    <location>
        <begin position="36"/>
        <end position="724"/>
    </location>
</feature>
<evidence type="ECO:0000256" key="1">
    <source>
        <dbReference type="SAM" id="SignalP"/>
    </source>
</evidence>
<sequence length="724" mass="77761">MSGVARKFIHSPSVRLVSAICVPLLLLAGATPANAGPTAKADSHEHQHGVVRGVVAPPRAKPGKPLPKVSGSVRVNRAQAAALPPATGLKGPSRTVTALTVPPKYQLRALIVGVDAADWGVATWKQTVDRVGASYDVLYSKTAPLTAADLVRPDGVGKYNAILLTSSSLLYDAGGGSFVSGLDPTEWNTLWAYERDFNIRQAALYTSYGTWPEDYCLTASSEVSVGDTPLAATLPTAGQALFDDLKTTATINIQQSYVYKTRIAAGCNASAILQSGADILGVQTNSTDGRQRAALTFTSNQYLMQSNLLAYGLFRWASRGMYLGNQRHYLQVDIDDWFNSADHYTLPDGVVVSDPPYEVSGHDAYNLREKQNALRAANPLANTFRYNLAYNGADANLLSNTTCSPNGGVETLTSTSRCLKNDFRWLNHTYTHPELNFTTYAESAAEITQNRTLASLFSISQPNSVLKTGEYSGLGVYNPDPNDDTGPPTDYGLAASNLNFLQAARDNGVQYVHGNMSFASHVPSCFNCGIDHPLEPSIMIVPDWPTNIAYHTTTPDEQTHFYNSFYGPNGRFPFFPVDQTYAQMRDYETNVALGHVATGSIYAHTMHIANVKDYGAGETLVTDWTSTVMQKYSALYKVPLLCLDWATLAANVKNRTRHASLTSAGANAVYDPVTGTITASSPTAGPLIITGASAAGYTTYGAERTSTLTMTAGGTTTVIASPRS</sequence>
<dbReference type="InterPro" id="IPR056827">
    <property type="entry name" value="CBM87_Agd3"/>
</dbReference>
<evidence type="ECO:0000313" key="5">
    <source>
        <dbReference type="Proteomes" id="UP000198362"/>
    </source>
</evidence>
<accession>A0A239MG30</accession>
<dbReference type="Pfam" id="PF25115">
    <property type="entry name" value="Agd3_CE"/>
    <property type="match status" value="1"/>
</dbReference>
<dbReference type="InterPro" id="IPR056826">
    <property type="entry name" value="Agd3_CE"/>
</dbReference>
<evidence type="ECO:0000259" key="2">
    <source>
        <dbReference type="Pfam" id="PF25115"/>
    </source>
</evidence>
<keyword evidence="1" id="KW-0732">Signal</keyword>
<reference evidence="4 5" key="1">
    <citation type="submission" date="2017-06" db="EMBL/GenBank/DDBJ databases">
        <authorList>
            <person name="Kim H.J."/>
            <person name="Triplett B.A."/>
        </authorList>
    </citation>
    <scope>NUCLEOTIDE SEQUENCE [LARGE SCALE GENOMIC DNA]</scope>
    <source>
        <strain evidence="4 5">CGMCC 4.5593</strain>
    </source>
</reference>
<gene>
    <name evidence="4" type="ORF">SAMN05421812_105440</name>
</gene>
<protein>
    <submittedName>
        <fullName evidence="4">Uncharacterized protein</fullName>
    </submittedName>
</protein>
<dbReference type="Pfam" id="PF25116">
    <property type="entry name" value="CBM87_Agd3"/>
    <property type="match status" value="1"/>
</dbReference>
<feature type="domain" description="Agd3 deacetylase" evidence="2">
    <location>
        <begin position="419"/>
        <end position="657"/>
    </location>
</feature>
<dbReference type="RefSeq" id="WP_089249429.1">
    <property type="nucleotide sequence ID" value="NZ_FZPH01000005.1"/>
</dbReference>
<name>A0A239MG30_9ACTN</name>
<dbReference type="OrthoDB" id="53191at2"/>
<proteinExistence type="predicted"/>
<feature type="signal peptide" evidence="1">
    <location>
        <begin position="1"/>
        <end position="35"/>
    </location>
</feature>
<dbReference type="Proteomes" id="UP000198362">
    <property type="component" value="Unassembled WGS sequence"/>
</dbReference>
<evidence type="ECO:0000259" key="3">
    <source>
        <dbReference type="Pfam" id="PF25116"/>
    </source>
</evidence>
<evidence type="ECO:0000313" key="4">
    <source>
        <dbReference type="EMBL" id="SNT41621.1"/>
    </source>
</evidence>
<feature type="domain" description="Agd3 CBM87" evidence="3">
    <location>
        <begin position="109"/>
        <end position="312"/>
    </location>
</feature>
<dbReference type="EMBL" id="FZPH01000005">
    <property type="protein sequence ID" value="SNT41621.1"/>
    <property type="molecule type" value="Genomic_DNA"/>
</dbReference>